<comment type="caution">
    <text evidence="1">The sequence shown here is derived from an EMBL/GenBank/DDBJ whole genome shotgun (WGS) entry which is preliminary data.</text>
</comment>
<gene>
    <name evidence="1" type="ORF">Dsin_021460</name>
</gene>
<sequence length="144" mass="16826">MFLNKRDRLVLIKAMMSSIPNCYMSVWRCGYSGLKRVICYEYEIPMDTLRWDWNCGPNGSIFTKTIGRLCVQDTHIGKIIDCGINFIVGREDRAKFWTDDLLEGTPLKIAFPRIFALACNKNGNVRDFGRREGVDWRWVIPLRR</sequence>
<dbReference type="AlphaFoldDB" id="A0AAD9ZZQ2"/>
<name>A0AAD9ZZQ2_9ROSI</name>
<dbReference type="PANTHER" id="PTHR36617:SF5">
    <property type="entry name" value="OS05G0421675 PROTEIN"/>
    <property type="match status" value="1"/>
</dbReference>
<reference evidence="1" key="1">
    <citation type="journal article" date="2023" name="Plant J.">
        <title>Genome sequences and population genomics provide insights into the demographic history, inbreeding, and mutation load of two 'living fossil' tree species of Dipteronia.</title>
        <authorList>
            <person name="Feng Y."/>
            <person name="Comes H.P."/>
            <person name="Chen J."/>
            <person name="Zhu S."/>
            <person name="Lu R."/>
            <person name="Zhang X."/>
            <person name="Li P."/>
            <person name="Qiu J."/>
            <person name="Olsen K.M."/>
            <person name="Qiu Y."/>
        </authorList>
    </citation>
    <scope>NUCLEOTIDE SEQUENCE</scope>
    <source>
        <strain evidence="1">NBL</strain>
    </source>
</reference>
<keyword evidence="2" id="KW-1185">Reference proteome</keyword>
<evidence type="ECO:0000313" key="1">
    <source>
        <dbReference type="EMBL" id="KAK3198045.1"/>
    </source>
</evidence>
<proteinExistence type="predicted"/>
<dbReference type="EMBL" id="JANJYJ010000007">
    <property type="protein sequence ID" value="KAK3198045.1"/>
    <property type="molecule type" value="Genomic_DNA"/>
</dbReference>
<accession>A0AAD9ZZQ2</accession>
<dbReference type="Proteomes" id="UP001281410">
    <property type="component" value="Unassembled WGS sequence"/>
</dbReference>
<evidence type="ECO:0000313" key="2">
    <source>
        <dbReference type="Proteomes" id="UP001281410"/>
    </source>
</evidence>
<organism evidence="1 2">
    <name type="scientific">Dipteronia sinensis</name>
    <dbReference type="NCBI Taxonomy" id="43782"/>
    <lineage>
        <taxon>Eukaryota</taxon>
        <taxon>Viridiplantae</taxon>
        <taxon>Streptophyta</taxon>
        <taxon>Embryophyta</taxon>
        <taxon>Tracheophyta</taxon>
        <taxon>Spermatophyta</taxon>
        <taxon>Magnoliopsida</taxon>
        <taxon>eudicotyledons</taxon>
        <taxon>Gunneridae</taxon>
        <taxon>Pentapetalae</taxon>
        <taxon>rosids</taxon>
        <taxon>malvids</taxon>
        <taxon>Sapindales</taxon>
        <taxon>Sapindaceae</taxon>
        <taxon>Hippocastanoideae</taxon>
        <taxon>Acereae</taxon>
        <taxon>Dipteronia</taxon>
    </lineage>
</organism>
<protein>
    <submittedName>
        <fullName evidence="1">Uncharacterized protein</fullName>
    </submittedName>
</protein>
<dbReference type="PANTHER" id="PTHR36617">
    <property type="entry name" value="PROTEIN, PUTATIVE-RELATED"/>
    <property type="match status" value="1"/>
</dbReference>